<evidence type="ECO:0000313" key="2">
    <source>
        <dbReference type="EMBL" id="OTN93992.1"/>
    </source>
</evidence>
<reference evidence="2 3" key="1">
    <citation type="submission" date="2017-05" db="EMBL/GenBank/DDBJ databases">
        <title>The Genome Sequence of Enterococcus faecium 7H8_DIV0219.</title>
        <authorList>
            <consortium name="The Broad Institute Genomics Platform"/>
            <consortium name="The Broad Institute Genomic Center for Infectious Diseases"/>
            <person name="Earl A."/>
            <person name="Manson A."/>
            <person name="Schwartman J."/>
            <person name="Gilmore M."/>
            <person name="Abouelleil A."/>
            <person name="Cao P."/>
            <person name="Chapman S."/>
            <person name="Cusick C."/>
            <person name="Shea T."/>
            <person name="Young S."/>
            <person name="Neafsey D."/>
            <person name="Nusbaum C."/>
            <person name="Birren B."/>
        </authorList>
    </citation>
    <scope>NUCLEOTIDE SEQUENCE [LARGE SCALE GENOMIC DNA]</scope>
    <source>
        <strain evidence="2 3">7H8_DIV0219</strain>
    </source>
</reference>
<feature type="transmembrane region" description="Helical" evidence="1">
    <location>
        <begin position="73"/>
        <end position="98"/>
    </location>
</feature>
<dbReference type="Proteomes" id="UP000194885">
    <property type="component" value="Unassembled WGS sequence"/>
</dbReference>
<protein>
    <submittedName>
        <fullName evidence="2">Uncharacterized protein</fullName>
    </submittedName>
</protein>
<evidence type="ECO:0000256" key="1">
    <source>
        <dbReference type="SAM" id="Phobius"/>
    </source>
</evidence>
<feature type="transmembrane region" description="Helical" evidence="1">
    <location>
        <begin position="49"/>
        <end position="67"/>
    </location>
</feature>
<keyword evidence="1" id="KW-0472">Membrane</keyword>
<keyword evidence="1" id="KW-1133">Transmembrane helix</keyword>
<evidence type="ECO:0000313" key="3">
    <source>
        <dbReference type="Proteomes" id="UP000194885"/>
    </source>
</evidence>
<accession>A0A242BG40</accession>
<comment type="caution">
    <text evidence="2">The sequence shown here is derived from an EMBL/GenBank/DDBJ whole genome shotgun (WGS) entry which is preliminary data.</text>
</comment>
<dbReference type="AlphaFoldDB" id="A0A242BG40"/>
<name>A0A242BG40_ENTFC</name>
<keyword evidence="1" id="KW-0812">Transmembrane</keyword>
<organism evidence="2 3">
    <name type="scientific">Enterococcus faecium</name>
    <name type="common">Streptococcus faecium</name>
    <dbReference type="NCBI Taxonomy" id="1352"/>
    <lineage>
        <taxon>Bacteria</taxon>
        <taxon>Bacillati</taxon>
        <taxon>Bacillota</taxon>
        <taxon>Bacilli</taxon>
        <taxon>Lactobacillales</taxon>
        <taxon>Enterococcaceae</taxon>
        <taxon>Enterococcus</taxon>
    </lineage>
</organism>
<proteinExistence type="predicted"/>
<sequence length="197" mass="22409">MKKNKTVPLLKISGDSSIYFDFEKNTPYVQHFIGEFTEKTGKEYSRGKTFWISQALTGGVVALSFFLDKIFTFPVLVSLLIAILSGYLLATIFVKITLTNSFGQRDYRMLTNKEIGAAISNLQNFWVLILVELFIVLSTSILTMISLMYSSLKSTNFFMISGGIFVFILIKKSIHPYQGIKARKILKKQMKEGKFHD</sequence>
<dbReference type="RefSeq" id="WP_086323480.1">
    <property type="nucleotide sequence ID" value="NZ_NGKW01000003.1"/>
</dbReference>
<feature type="transmembrane region" description="Helical" evidence="1">
    <location>
        <begin position="155"/>
        <end position="174"/>
    </location>
</feature>
<feature type="transmembrane region" description="Helical" evidence="1">
    <location>
        <begin position="125"/>
        <end position="149"/>
    </location>
</feature>
<dbReference type="EMBL" id="NGKW01000003">
    <property type="protein sequence ID" value="OTN93992.1"/>
    <property type="molecule type" value="Genomic_DNA"/>
</dbReference>
<gene>
    <name evidence="2" type="ORF">A5810_001871</name>
</gene>